<feature type="region of interest" description="Disordered" evidence="1">
    <location>
        <begin position="1"/>
        <end position="92"/>
    </location>
</feature>
<feature type="compositionally biased region" description="Low complexity" evidence="1">
    <location>
        <begin position="9"/>
        <end position="20"/>
    </location>
</feature>
<keyword evidence="3" id="KW-1185">Reference proteome</keyword>
<dbReference type="EMBL" id="RXIC02000019">
    <property type="protein sequence ID" value="KAB1227211.1"/>
    <property type="molecule type" value="Genomic_DNA"/>
</dbReference>
<dbReference type="Proteomes" id="UP000516437">
    <property type="component" value="Chromosome 1"/>
</dbReference>
<feature type="compositionally biased region" description="Acidic residues" evidence="1">
    <location>
        <begin position="38"/>
        <end position="58"/>
    </location>
</feature>
<accession>A0A6A1WPK8</accession>
<sequence length="167" mass="18937">MSHDHRDQGSPLPLTGPGPSQEETRELEAILRKPEPVIAEEEVDVGEPEPGIAEEDSDPNYVLEERSQQLELSDFSGTDVEESDLYGDAENPYGIEAEDYDYVVNVDWLGAFPRTEEENDANIPSEYEDDDDDDMQTQKGFDCDEASRSKKFSNFNEENCNTRYCIK</sequence>
<comment type="caution">
    <text evidence="2">The sequence shown here is derived from an EMBL/GenBank/DDBJ whole genome shotgun (WGS) entry which is preliminary data.</text>
</comment>
<proteinExistence type="predicted"/>
<feature type="compositionally biased region" description="Acidic residues" evidence="1">
    <location>
        <begin position="126"/>
        <end position="135"/>
    </location>
</feature>
<evidence type="ECO:0000256" key="1">
    <source>
        <dbReference type="SAM" id="MobiDB-lite"/>
    </source>
</evidence>
<reference evidence="2 3" key="1">
    <citation type="journal article" date="2019" name="Plant Biotechnol. J.">
        <title>The red bayberry genome and genetic basis of sex determination.</title>
        <authorList>
            <person name="Jia H.M."/>
            <person name="Jia H.J."/>
            <person name="Cai Q.L."/>
            <person name="Wang Y."/>
            <person name="Zhao H.B."/>
            <person name="Yang W.F."/>
            <person name="Wang G.Y."/>
            <person name="Li Y.H."/>
            <person name="Zhan D.L."/>
            <person name="Shen Y.T."/>
            <person name="Niu Q.F."/>
            <person name="Chang L."/>
            <person name="Qiu J."/>
            <person name="Zhao L."/>
            <person name="Xie H.B."/>
            <person name="Fu W.Y."/>
            <person name="Jin J."/>
            <person name="Li X.W."/>
            <person name="Jiao Y."/>
            <person name="Zhou C.C."/>
            <person name="Tu T."/>
            <person name="Chai C.Y."/>
            <person name="Gao J.L."/>
            <person name="Fan L.J."/>
            <person name="van de Weg E."/>
            <person name="Wang J.Y."/>
            <person name="Gao Z.S."/>
        </authorList>
    </citation>
    <scope>NUCLEOTIDE SEQUENCE [LARGE SCALE GENOMIC DNA]</scope>
    <source>
        <tissue evidence="2">Leaves</tissue>
    </source>
</reference>
<name>A0A6A1WPK8_9ROSI</name>
<evidence type="ECO:0000313" key="3">
    <source>
        <dbReference type="Proteomes" id="UP000516437"/>
    </source>
</evidence>
<evidence type="ECO:0000313" key="2">
    <source>
        <dbReference type="EMBL" id="KAB1227211.1"/>
    </source>
</evidence>
<feature type="compositionally biased region" description="Basic and acidic residues" evidence="1">
    <location>
        <begin position="22"/>
        <end position="35"/>
    </location>
</feature>
<gene>
    <name evidence="2" type="ORF">CJ030_MR1G022631</name>
</gene>
<organism evidence="2 3">
    <name type="scientific">Morella rubra</name>
    <name type="common">Chinese bayberry</name>
    <dbReference type="NCBI Taxonomy" id="262757"/>
    <lineage>
        <taxon>Eukaryota</taxon>
        <taxon>Viridiplantae</taxon>
        <taxon>Streptophyta</taxon>
        <taxon>Embryophyta</taxon>
        <taxon>Tracheophyta</taxon>
        <taxon>Spermatophyta</taxon>
        <taxon>Magnoliopsida</taxon>
        <taxon>eudicotyledons</taxon>
        <taxon>Gunneridae</taxon>
        <taxon>Pentapetalae</taxon>
        <taxon>rosids</taxon>
        <taxon>fabids</taxon>
        <taxon>Fagales</taxon>
        <taxon>Myricaceae</taxon>
        <taxon>Morella</taxon>
    </lineage>
</organism>
<dbReference type="AlphaFoldDB" id="A0A6A1WPK8"/>
<feature type="region of interest" description="Disordered" evidence="1">
    <location>
        <begin position="113"/>
        <end position="146"/>
    </location>
</feature>
<protein>
    <submittedName>
        <fullName evidence="2">Uncharacterized protein</fullName>
    </submittedName>
</protein>